<dbReference type="RefSeq" id="WP_338203572.1">
    <property type="nucleotide sequence ID" value="NZ_JAEKNR010000177.1"/>
</dbReference>
<evidence type="ECO:0000313" key="8">
    <source>
        <dbReference type="Proteomes" id="UP000612893"/>
    </source>
</evidence>
<dbReference type="EMBL" id="JAEKNR010000177">
    <property type="protein sequence ID" value="MBJ7599920.1"/>
    <property type="molecule type" value="Genomic_DNA"/>
</dbReference>
<feature type="transmembrane region" description="Helical" evidence="6">
    <location>
        <begin position="144"/>
        <end position="168"/>
    </location>
</feature>
<feature type="transmembrane region" description="Helical" evidence="6">
    <location>
        <begin position="420"/>
        <end position="438"/>
    </location>
</feature>
<gene>
    <name evidence="7" type="ORF">JF922_17815</name>
</gene>
<keyword evidence="3 6" id="KW-0812">Transmembrane</keyword>
<evidence type="ECO:0000256" key="4">
    <source>
        <dbReference type="ARBA" id="ARBA00022989"/>
    </source>
</evidence>
<name>A0A934K7S9_9BACT</name>
<feature type="transmembrane region" description="Helical" evidence="6">
    <location>
        <begin position="293"/>
        <end position="311"/>
    </location>
</feature>
<keyword evidence="5 6" id="KW-0472">Membrane</keyword>
<feature type="transmembrane region" description="Helical" evidence="6">
    <location>
        <begin position="444"/>
        <end position="464"/>
    </location>
</feature>
<accession>A0A934K7S9</accession>
<feature type="transmembrane region" description="Helical" evidence="6">
    <location>
        <begin position="85"/>
        <end position="108"/>
    </location>
</feature>
<dbReference type="AlphaFoldDB" id="A0A934K7S9"/>
<feature type="transmembrane region" description="Helical" evidence="6">
    <location>
        <begin position="250"/>
        <end position="272"/>
    </location>
</feature>
<evidence type="ECO:0000256" key="3">
    <source>
        <dbReference type="ARBA" id="ARBA00022692"/>
    </source>
</evidence>
<dbReference type="InterPro" id="IPR050833">
    <property type="entry name" value="Poly_Biosynth_Transport"/>
</dbReference>
<comment type="caution">
    <text evidence="7">The sequence shown here is derived from an EMBL/GenBank/DDBJ whole genome shotgun (WGS) entry which is preliminary data.</text>
</comment>
<protein>
    <submittedName>
        <fullName evidence="7">Flippase</fullName>
    </submittedName>
</protein>
<reference evidence="7" key="1">
    <citation type="submission" date="2020-10" db="EMBL/GenBank/DDBJ databases">
        <title>Ca. Dormibacterota MAGs.</title>
        <authorList>
            <person name="Montgomery K."/>
        </authorList>
    </citation>
    <scope>NUCLEOTIDE SEQUENCE [LARGE SCALE GENOMIC DNA]</scope>
    <source>
        <strain evidence="7">SC8812_S17_10</strain>
    </source>
</reference>
<keyword evidence="8" id="KW-1185">Reference proteome</keyword>
<evidence type="ECO:0000256" key="6">
    <source>
        <dbReference type="SAM" id="Phobius"/>
    </source>
</evidence>
<dbReference type="InterPro" id="IPR002797">
    <property type="entry name" value="Polysacc_synth"/>
</dbReference>
<dbReference type="Proteomes" id="UP000612893">
    <property type="component" value="Unassembled WGS sequence"/>
</dbReference>
<proteinExistence type="predicted"/>
<comment type="subcellular location">
    <subcellularLocation>
        <location evidence="1">Cell membrane</location>
        <topology evidence="1">Multi-pass membrane protein</topology>
    </subcellularLocation>
</comment>
<sequence length="487" mass="51235">MPTARQFVRSAFSFLVGQGLSWLGSALLVVLLPRYLGDANLGRLGFALAISSFASFGANLGISVHLTKEIARAPERAPQLVGLGLATRLPLSLLSVALTVAFVNVAHYDQTTRALVYVLCGWVLVDSVRAVAQGALQGLHRMGPLAAFPAVTNTLYAVAAAVLLLGGAGPLPVAVAYLAGQAVAVILTLGVLFRNLRPRLSSSGAEWWWLVAGGLPYFVWQASLLVYGQVDIILLSLMTNDAVVGWYFAAYRFIGIPAFVPIILTTVAFPALTAARGSPAFGRIARRALDANLLLTIPMSLGVILISDRLIDLLHYPASFHNSVLPIVLLAAGFPMVAADMILGTLLNTLDRQRQWAMVGVAAAVFNPLANLLAIPMTQDHFGNGAIGAAAITTATEILVMAAGLRILPRGVFDSSTLSQLARCLAAAGVMMAVVLPLRSFLIVVPILAGSAAYGLAALGFRAVSISDLAQVLRFVASRRRSAEPVG</sequence>
<evidence type="ECO:0000313" key="7">
    <source>
        <dbReference type="EMBL" id="MBJ7599920.1"/>
    </source>
</evidence>
<dbReference type="GO" id="GO:0005886">
    <property type="term" value="C:plasma membrane"/>
    <property type="evidence" value="ECO:0007669"/>
    <property type="project" value="UniProtKB-SubCell"/>
</dbReference>
<keyword evidence="2" id="KW-1003">Cell membrane</keyword>
<feature type="transmembrane region" description="Helical" evidence="6">
    <location>
        <begin position="387"/>
        <end position="408"/>
    </location>
</feature>
<feature type="transmembrane region" description="Helical" evidence="6">
    <location>
        <begin position="12"/>
        <end position="32"/>
    </location>
</feature>
<feature type="transmembrane region" description="Helical" evidence="6">
    <location>
        <begin position="207"/>
        <end position="230"/>
    </location>
</feature>
<dbReference type="PANTHER" id="PTHR30250">
    <property type="entry name" value="PST FAMILY PREDICTED COLANIC ACID TRANSPORTER"/>
    <property type="match status" value="1"/>
</dbReference>
<feature type="transmembrane region" description="Helical" evidence="6">
    <location>
        <begin position="323"/>
        <end position="344"/>
    </location>
</feature>
<evidence type="ECO:0000256" key="2">
    <source>
        <dbReference type="ARBA" id="ARBA00022475"/>
    </source>
</evidence>
<dbReference type="Pfam" id="PF01943">
    <property type="entry name" value="Polysacc_synt"/>
    <property type="match status" value="1"/>
</dbReference>
<dbReference type="CDD" id="cd13128">
    <property type="entry name" value="MATE_Wzx_like"/>
    <property type="match status" value="1"/>
</dbReference>
<organism evidence="7 8">
    <name type="scientific">Candidatus Nephthysia bennettiae</name>
    <dbReference type="NCBI Taxonomy" id="3127016"/>
    <lineage>
        <taxon>Bacteria</taxon>
        <taxon>Bacillati</taxon>
        <taxon>Candidatus Dormiibacterota</taxon>
        <taxon>Candidatus Dormibacteria</taxon>
        <taxon>Candidatus Dormibacterales</taxon>
        <taxon>Candidatus Dormibacteraceae</taxon>
        <taxon>Candidatus Nephthysia</taxon>
    </lineage>
</organism>
<evidence type="ECO:0000256" key="1">
    <source>
        <dbReference type="ARBA" id="ARBA00004651"/>
    </source>
</evidence>
<feature type="transmembrane region" description="Helical" evidence="6">
    <location>
        <begin position="44"/>
        <end position="64"/>
    </location>
</feature>
<feature type="transmembrane region" description="Helical" evidence="6">
    <location>
        <begin position="174"/>
        <end position="195"/>
    </location>
</feature>
<dbReference type="PANTHER" id="PTHR30250:SF11">
    <property type="entry name" value="O-ANTIGEN TRANSPORTER-RELATED"/>
    <property type="match status" value="1"/>
</dbReference>
<evidence type="ECO:0000256" key="5">
    <source>
        <dbReference type="ARBA" id="ARBA00023136"/>
    </source>
</evidence>
<keyword evidence="4 6" id="KW-1133">Transmembrane helix</keyword>
<feature type="transmembrane region" description="Helical" evidence="6">
    <location>
        <begin position="356"/>
        <end position="375"/>
    </location>
</feature>